<evidence type="ECO:0000256" key="1">
    <source>
        <dbReference type="ARBA" id="ARBA00022553"/>
    </source>
</evidence>
<dbReference type="CDD" id="cd00156">
    <property type="entry name" value="REC"/>
    <property type="match status" value="1"/>
</dbReference>
<proteinExistence type="predicted"/>
<protein>
    <submittedName>
        <fullName evidence="4">Response regulator receiver protein</fullName>
    </submittedName>
</protein>
<evidence type="ECO:0000256" key="2">
    <source>
        <dbReference type="PROSITE-ProRule" id="PRU00169"/>
    </source>
</evidence>
<evidence type="ECO:0000259" key="3">
    <source>
        <dbReference type="PROSITE" id="PS50110"/>
    </source>
</evidence>
<name>D0LHZ5_HALO1</name>
<dbReference type="PROSITE" id="PS50110">
    <property type="entry name" value="RESPONSE_REGULATORY"/>
    <property type="match status" value="1"/>
</dbReference>
<evidence type="ECO:0000313" key="4">
    <source>
        <dbReference type="EMBL" id="ACY14824.1"/>
    </source>
</evidence>
<dbReference type="PANTHER" id="PTHR44591:SF3">
    <property type="entry name" value="RESPONSE REGULATORY DOMAIN-CONTAINING PROTEIN"/>
    <property type="match status" value="1"/>
</dbReference>
<sequence length="128" mass="13928">MHRVLIADDDPAMRGMLESALSRQGFSVETAASGEELLALLKTAQAEERTPHLVISDVCMPGMSGLDVLHHIRRELPQLPVLLITAFGDALTHRRAQALGAVELIDKPFDLTLLCSRAKHVALESPIT</sequence>
<keyword evidence="5" id="KW-1185">Reference proteome</keyword>
<dbReference type="EMBL" id="CP001804">
    <property type="protein sequence ID" value="ACY14824.1"/>
    <property type="molecule type" value="Genomic_DNA"/>
</dbReference>
<dbReference type="Pfam" id="PF00072">
    <property type="entry name" value="Response_reg"/>
    <property type="match status" value="1"/>
</dbReference>
<dbReference type="SUPFAM" id="SSF52172">
    <property type="entry name" value="CheY-like"/>
    <property type="match status" value="1"/>
</dbReference>
<dbReference type="InterPro" id="IPR011006">
    <property type="entry name" value="CheY-like_superfamily"/>
</dbReference>
<dbReference type="SMART" id="SM00448">
    <property type="entry name" value="REC"/>
    <property type="match status" value="1"/>
</dbReference>
<dbReference type="HOGENOM" id="CLU_000445_69_8_7"/>
<feature type="modified residue" description="4-aspartylphosphate" evidence="2">
    <location>
        <position position="57"/>
    </location>
</feature>
<dbReference type="RefSeq" id="WP_012827432.1">
    <property type="nucleotide sequence ID" value="NC_013440.1"/>
</dbReference>
<reference evidence="4 5" key="1">
    <citation type="journal article" date="2010" name="Stand. Genomic Sci.">
        <title>Complete genome sequence of Haliangium ochraceum type strain (SMP-2).</title>
        <authorList>
            <consortium name="US DOE Joint Genome Institute (JGI-PGF)"/>
            <person name="Ivanova N."/>
            <person name="Daum C."/>
            <person name="Lang E."/>
            <person name="Abt B."/>
            <person name="Kopitz M."/>
            <person name="Saunders E."/>
            <person name="Lapidus A."/>
            <person name="Lucas S."/>
            <person name="Glavina Del Rio T."/>
            <person name="Nolan M."/>
            <person name="Tice H."/>
            <person name="Copeland A."/>
            <person name="Cheng J.F."/>
            <person name="Chen F."/>
            <person name="Bruce D."/>
            <person name="Goodwin L."/>
            <person name="Pitluck S."/>
            <person name="Mavromatis K."/>
            <person name="Pati A."/>
            <person name="Mikhailova N."/>
            <person name="Chen A."/>
            <person name="Palaniappan K."/>
            <person name="Land M."/>
            <person name="Hauser L."/>
            <person name="Chang Y.J."/>
            <person name="Jeffries C.D."/>
            <person name="Detter J.C."/>
            <person name="Brettin T."/>
            <person name="Rohde M."/>
            <person name="Goker M."/>
            <person name="Bristow J."/>
            <person name="Markowitz V."/>
            <person name="Eisen J.A."/>
            <person name="Hugenholtz P."/>
            <person name="Kyrpides N.C."/>
            <person name="Klenk H.P."/>
        </authorList>
    </citation>
    <scope>NUCLEOTIDE SEQUENCE [LARGE SCALE GENOMIC DNA]</scope>
    <source>
        <strain evidence="5">DSM 14365 / CIP 107738 / JCM 11303 / AJ 13395 / SMP-2</strain>
    </source>
</reference>
<accession>D0LHZ5</accession>
<gene>
    <name evidence="4" type="ordered locus">Hoch_2281</name>
</gene>
<evidence type="ECO:0000313" key="5">
    <source>
        <dbReference type="Proteomes" id="UP000001880"/>
    </source>
</evidence>
<dbReference type="InterPro" id="IPR001789">
    <property type="entry name" value="Sig_transdc_resp-reg_receiver"/>
</dbReference>
<dbReference type="Proteomes" id="UP000001880">
    <property type="component" value="Chromosome"/>
</dbReference>
<organism evidence="4 5">
    <name type="scientific">Haliangium ochraceum (strain DSM 14365 / JCM 11303 / SMP-2)</name>
    <dbReference type="NCBI Taxonomy" id="502025"/>
    <lineage>
        <taxon>Bacteria</taxon>
        <taxon>Pseudomonadati</taxon>
        <taxon>Myxococcota</taxon>
        <taxon>Polyangia</taxon>
        <taxon>Haliangiales</taxon>
        <taxon>Kofleriaceae</taxon>
        <taxon>Haliangium</taxon>
    </lineage>
</organism>
<feature type="domain" description="Response regulatory" evidence="3">
    <location>
        <begin position="3"/>
        <end position="122"/>
    </location>
</feature>
<dbReference type="STRING" id="502025.Hoch_2281"/>
<dbReference type="GO" id="GO:0000160">
    <property type="term" value="P:phosphorelay signal transduction system"/>
    <property type="evidence" value="ECO:0007669"/>
    <property type="project" value="InterPro"/>
</dbReference>
<keyword evidence="1 2" id="KW-0597">Phosphoprotein</keyword>
<dbReference type="eggNOG" id="COG0745">
    <property type="taxonomic scope" value="Bacteria"/>
</dbReference>
<dbReference type="Gene3D" id="3.40.50.2300">
    <property type="match status" value="1"/>
</dbReference>
<dbReference type="KEGG" id="hoh:Hoch_2281"/>
<dbReference type="AlphaFoldDB" id="D0LHZ5"/>
<dbReference type="InterPro" id="IPR050595">
    <property type="entry name" value="Bact_response_regulator"/>
</dbReference>
<dbReference type="PANTHER" id="PTHR44591">
    <property type="entry name" value="STRESS RESPONSE REGULATOR PROTEIN 1"/>
    <property type="match status" value="1"/>
</dbReference>